<reference evidence="2" key="2">
    <citation type="submission" date="2015-08" db="UniProtKB">
        <authorList>
            <consortium name="WormBaseParasite"/>
        </authorList>
    </citation>
    <scope>IDENTIFICATION</scope>
</reference>
<name>A0A0K0F025_STRVS</name>
<sequence length="74" mass="8751">MNNKDKIIKLLIPNSLGLLLTQNLNKIKLTGLGNHEHATYFLFELTKYRNSTDKDDFTLFKYSFWSHIHVWVDP</sequence>
<dbReference type="AlphaFoldDB" id="A0A0K0F025"/>
<reference evidence="1" key="1">
    <citation type="submission" date="2014-07" db="EMBL/GenBank/DDBJ databases">
        <authorList>
            <person name="Martin A.A"/>
            <person name="De Silva N."/>
        </authorList>
    </citation>
    <scope>NUCLEOTIDE SEQUENCE</scope>
</reference>
<keyword evidence="1" id="KW-1185">Reference proteome</keyword>
<dbReference type="Proteomes" id="UP000035680">
    <property type="component" value="Unassembled WGS sequence"/>
</dbReference>
<proteinExistence type="predicted"/>
<protein>
    <submittedName>
        <fullName evidence="2">Uncharacterized protein</fullName>
    </submittedName>
</protein>
<dbReference type="WBParaSite" id="SVE_0213700.1">
    <property type="protein sequence ID" value="SVE_0213700.1"/>
    <property type="gene ID" value="SVE_0213700"/>
</dbReference>
<evidence type="ECO:0000313" key="2">
    <source>
        <dbReference type="WBParaSite" id="SVE_0213700.1"/>
    </source>
</evidence>
<evidence type="ECO:0000313" key="1">
    <source>
        <dbReference type="Proteomes" id="UP000035680"/>
    </source>
</evidence>
<accession>A0A0K0F025</accession>
<organism evidence="1 2">
    <name type="scientific">Strongyloides venezuelensis</name>
    <name type="common">Threadworm</name>
    <dbReference type="NCBI Taxonomy" id="75913"/>
    <lineage>
        <taxon>Eukaryota</taxon>
        <taxon>Metazoa</taxon>
        <taxon>Ecdysozoa</taxon>
        <taxon>Nematoda</taxon>
        <taxon>Chromadorea</taxon>
        <taxon>Rhabditida</taxon>
        <taxon>Tylenchina</taxon>
        <taxon>Panagrolaimomorpha</taxon>
        <taxon>Strongyloidoidea</taxon>
        <taxon>Strongyloididae</taxon>
        <taxon>Strongyloides</taxon>
    </lineage>
</organism>